<organism evidence="3 4">
    <name type="scientific">Mycena albidolilacea</name>
    <dbReference type="NCBI Taxonomy" id="1033008"/>
    <lineage>
        <taxon>Eukaryota</taxon>
        <taxon>Fungi</taxon>
        <taxon>Dikarya</taxon>
        <taxon>Basidiomycota</taxon>
        <taxon>Agaricomycotina</taxon>
        <taxon>Agaricomycetes</taxon>
        <taxon>Agaricomycetidae</taxon>
        <taxon>Agaricales</taxon>
        <taxon>Marasmiineae</taxon>
        <taxon>Mycenaceae</taxon>
        <taxon>Mycena</taxon>
    </lineage>
</organism>
<dbReference type="Proteomes" id="UP001218218">
    <property type="component" value="Unassembled WGS sequence"/>
</dbReference>
<gene>
    <name evidence="3" type="ORF">DFH08DRAFT_886964</name>
</gene>
<keyword evidence="2" id="KW-1133">Transmembrane helix</keyword>
<accession>A0AAD6ZK70</accession>
<feature type="compositionally biased region" description="Low complexity" evidence="1">
    <location>
        <begin position="50"/>
        <end position="65"/>
    </location>
</feature>
<evidence type="ECO:0000256" key="2">
    <source>
        <dbReference type="SAM" id="Phobius"/>
    </source>
</evidence>
<comment type="caution">
    <text evidence="3">The sequence shown here is derived from an EMBL/GenBank/DDBJ whole genome shotgun (WGS) entry which is preliminary data.</text>
</comment>
<keyword evidence="2" id="KW-0472">Membrane</keyword>
<dbReference type="AlphaFoldDB" id="A0AAD6ZK70"/>
<proteinExistence type="predicted"/>
<evidence type="ECO:0000313" key="4">
    <source>
        <dbReference type="Proteomes" id="UP001218218"/>
    </source>
</evidence>
<keyword evidence="4" id="KW-1185">Reference proteome</keyword>
<protein>
    <submittedName>
        <fullName evidence="3">Uncharacterized protein</fullName>
    </submittedName>
</protein>
<evidence type="ECO:0000256" key="1">
    <source>
        <dbReference type="SAM" id="MobiDB-lite"/>
    </source>
</evidence>
<sequence length="167" mass="18655">MPANLHCTSPSVRTSPRSIMIQAQPSVGRLEVTHFRRRGQNYPRRPPSPLSSSSTTSLRLRVSRPSGRKPSPIRSSSHLRRKPLLVHPRNRLPLPNPLMPQLPWDPFGLEHIFGAAGAHPLVRSAVGIQQFLNTLFGGAASGLFGRIFFMFVCMLFFECRVGFTTED</sequence>
<reference evidence="3" key="1">
    <citation type="submission" date="2023-03" db="EMBL/GenBank/DDBJ databases">
        <title>Massive genome expansion in bonnet fungi (Mycena s.s.) driven by repeated elements and novel gene families across ecological guilds.</title>
        <authorList>
            <consortium name="Lawrence Berkeley National Laboratory"/>
            <person name="Harder C.B."/>
            <person name="Miyauchi S."/>
            <person name="Viragh M."/>
            <person name="Kuo A."/>
            <person name="Thoen E."/>
            <person name="Andreopoulos B."/>
            <person name="Lu D."/>
            <person name="Skrede I."/>
            <person name="Drula E."/>
            <person name="Henrissat B."/>
            <person name="Morin E."/>
            <person name="Kohler A."/>
            <person name="Barry K."/>
            <person name="LaButti K."/>
            <person name="Morin E."/>
            <person name="Salamov A."/>
            <person name="Lipzen A."/>
            <person name="Mereny Z."/>
            <person name="Hegedus B."/>
            <person name="Baldrian P."/>
            <person name="Stursova M."/>
            <person name="Weitz H."/>
            <person name="Taylor A."/>
            <person name="Grigoriev I.V."/>
            <person name="Nagy L.G."/>
            <person name="Martin F."/>
            <person name="Kauserud H."/>
        </authorList>
    </citation>
    <scope>NUCLEOTIDE SEQUENCE</scope>
    <source>
        <strain evidence="3">CBHHK002</strain>
    </source>
</reference>
<feature type="transmembrane region" description="Helical" evidence="2">
    <location>
        <begin position="131"/>
        <end position="157"/>
    </location>
</feature>
<feature type="region of interest" description="Disordered" evidence="1">
    <location>
        <begin position="37"/>
        <end position="80"/>
    </location>
</feature>
<evidence type="ECO:0000313" key="3">
    <source>
        <dbReference type="EMBL" id="KAJ7325604.1"/>
    </source>
</evidence>
<dbReference type="EMBL" id="JARIHO010000044">
    <property type="protein sequence ID" value="KAJ7325604.1"/>
    <property type="molecule type" value="Genomic_DNA"/>
</dbReference>
<keyword evidence="2" id="KW-0812">Transmembrane</keyword>
<name>A0AAD6ZK70_9AGAR</name>